<dbReference type="AlphaFoldDB" id="A0A645D8H8"/>
<dbReference type="EMBL" id="VSSQ01033798">
    <property type="protein sequence ID" value="MPM85509.1"/>
    <property type="molecule type" value="Genomic_DNA"/>
</dbReference>
<evidence type="ECO:0000259" key="2">
    <source>
        <dbReference type="Pfam" id="PF16344"/>
    </source>
</evidence>
<dbReference type="PANTHER" id="PTHR30273">
    <property type="entry name" value="PERIPLASMIC SIGNAL SENSOR AND SIGMA FACTOR ACTIVATOR FECR-RELATED"/>
    <property type="match status" value="1"/>
</dbReference>
<evidence type="ECO:0000259" key="1">
    <source>
        <dbReference type="Pfam" id="PF04773"/>
    </source>
</evidence>
<evidence type="ECO:0000313" key="3">
    <source>
        <dbReference type="EMBL" id="MPM85509.1"/>
    </source>
</evidence>
<feature type="domain" description="Protein FecR C-terminal" evidence="2">
    <location>
        <begin position="129"/>
        <end position="195"/>
    </location>
</feature>
<dbReference type="InterPro" id="IPR012373">
    <property type="entry name" value="Ferrdict_sens_TM"/>
</dbReference>
<dbReference type="PANTHER" id="PTHR30273:SF2">
    <property type="entry name" value="PROTEIN FECR"/>
    <property type="match status" value="1"/>
</dbReference>
<dbReference type="Pfam" id="PF16344">
    <property type="entry name" value="FecR_C"/>
    <property type="match status" value="1"/>
</dbReference>
<name>A0A645D8H8_9ZZZZ</name>
<sequence>MTLEDNSKVWLNSGTRMRFPLKFSKTERRVFVDGEAYFEVTKSDIPFIVSTDKSDIKVLGTSFNVNSYKDEKDITVALLTGKVNFLSKNGAVNEILTPGECVKLDRASSKAIKYTDEAELYSLWHTGVFKFRDQKLSDIIRVLQRWYDFEVIYENQEVMNLRFSTIATKTDPLENVLNLLKKTNTLEYGIRGKRVALAISK</sequence>
<proteinExistence type="predicted"/>
<accession>A0A645D8H8</accession>
<dbReference type="InterPro" id="IPR006860">
    <property type="entry name" value="FecR"/>
</dbReference>
<protein>
    <recommendedName>
        <fullName evidence="4">Protein FecR</fullName>
    </recommendedName>
</protein>
<feature type="domain" description="FecR protein" evidence="1">
    <location>
        <begin position="2"/>
        <end position="84"/>
    </location>
</feature>
<dbReference type="GO" id="GO:0016989">
    <property type="term" value="F:sigma factor antagonist activity"/>
    <property type="evidence" value="ECO:0007669"/>
    <property type="project" value="TreeGrafter"/>
</dbReference>
<dbReference type="Gene3D" id="3.55.50.30">
    <property type="match status" value="1"/>
</dbReference>
<organism evidence="3">
    <name type="scientific">bioreactor metagenome</name>
    <dbReference type="NCBI Taxonomy" id="1076179"/>
    <lineage>
        <taxon>unclassified sequences</taxon>
        <taxon>metagenomes</taxon>
        <taxon>ecological metagenomes</taxon>
    </lineage>
</organism>
<dbReference type="Gene3D" id="2.60.120.1440">
    <property type="match status" value="1"/>
</dbReference>
<comment type="caution">
    <text evidence="3">The sequence shown here is derived from an EMBL/GenBank/DDBJ whole genome shotgun (WGS) entry which is preliminary data.</text>
</comment>
<dbReference type="Pfam" id="PF04773">
    <property type="entry name" value="FecR"/>
    <property type="match status" value="1"/>
</dbReference>
<evidence type="ECO:0008006" key="4">
    <source>
        <dbReference type="Google" id="ProtNLM"/>
    </source>
</evidence>
<gene>
    <name evidence="3" type="ORF">SDC9_132590</name>
</gene>
<reference evidence="3" key="1">
    <citation type="submission" date="2019-08" db="EMBL/GenBank/DDBJ databases">
        <authorList>
            <person name="Kucharzyk K."/>
            <person name="Murdoch R.W."/>
            <person name="Higgins S."/>
            <person name="Loffler F."/>
        </authorList>
    </citation>
    <scope>NUCLEOTIDE SEQUENCE</scope>
</reference>
<dbReference type="InterPro" id="IPR032508">
    <property type="entry name" value="FecR_C"/>
</dbReference>